<feature type="domain" description="Carbohydrate kinase PfkB" evidence="3">
    <location>
        <begin position="6"/>
        <end position="295"/>
    </location>
</feature>
<dbReference type="PANTHER" id="PTHR10584:SF166">
    <property type="entry name" value="RIBOKINASE"/>
    <property type="match status" value="1"/>
</dbReference>
<evidence type="ECO:0000313" key="7">
    <source>
        <dbReference type="Proteomes" id="UP000195840"/>
    </source>
</evidence>
<evidence type="ECO:0000256" key="1">
    <source>
        <dbReference type="ARBA" id="ARBA00022679"/>
    </source>
</evidence>
<name>A0A0T9KIN8_YERKR</name>
<reference evidence="5 7" key="2">
    <citation type="submission" date="2017-05" db="EMBL/GenBank/DDBJ databases">
        <title>Whole genome sequencing of Yersinia kristensenii.</title>
        <authorList>
            <person name="Campioni F."/>
        </authorList>
    </citation>
    <scope>NUCLEOTIDE SEQUENCE [LARGE SCALE GENOMIC DNA]</scope>
    <source>
        <strain evidence="5 7">CFSAN060538</strain>
    </source>
</reference>
<evidence type="ECO:0000313" key="4">
    <source>
        <dbReference type="EMBL" id="CNE03924.1"/>
    </source>
</evidence>
<sequence length="314" mass="33024">MSQFDAVFVGLTILDIAGRPVSGIPEKGGVHFIDQIRLNPAGTASGAAMNAAKLGIHTATSACLGEDEKADFILSVYHKLGIDSSLIQRTAQAETSATILTIRPDGERPALHCRGASDHWYVEDADFDAVCNTRFLHHGGSGLLAAMDQGQSARLLQHAKSQGVITSFDLIAPNSQTLTLLKPMLANIDYFMPALEEAAFLSGLDNPQDIAQFFLDLGVGTCIFKAGAHGSYVISPQHNFRVPAYQVAVSDTTGCGDSYCGGFIAGLAKGRSLEQSCELGSAVAGLVATGLGSDAGVVDWAHTLDFMARTPRLG</sequence>
<keyword evidence="2 4" id="KW-0418">Kinase</keyword>
<evidence type="ECO:0000259" key="3">
    <source>
        <dbReference type="Pfam" id="PF00294"/>
    </source>
</evidence>
<dbReference type="Proteomes" id="UP000045824">
    <property type="component" value="Unassembled WGS sequence"/>
</dbReference>
<reference evidence="4 6" key="1">
    <citation type="submission" date="2015-03" db="EMBL/GenBank/DDBJ databases">
        <authorList>
            <person name="Murphy D."/>
        </authorList>
    </citation>
    <scope>NUCLEOTIDE SEQUENCE [LARGE SCALE GENOMIC DNA]</scope>
    <source>
        <strain evidence="4 6">FCF326</strain>
    </source>
</reference>
<dbReference type="GO" id="GO:0016301">
    <property type="term" value="F:kinase activity"/>
    <property type="evidence" value="ECO:0007669"/>
    <property type="project" value="UniProtKB-KW"/>
</dbReference>
<dbReference type="InterPro" id="IPR029056">
    <property type="entry name" value="Ribokinase-like"/>
</dbReference>
<gene>
    <name evidence="4" type="primary">ydjH</name>
    <name evidence="5" type="ORF">CBW52_00795</name>
    <name evidence="4" type="ORF">ERS008491_00257</name>
</gene>
<dbReference type="Proteomes" id="UP000195840">
    <property type="component" value="Unassembled WGS sequence"/>
</dbReference>
<evidence type="ECO:0000313" key="6">
    <source>
        <dbReference type="Proteomes" id="UP000045824"/>
    </source>
</evidence>
<keyword evidence="1 4" id="KW-0808">Transferase</keyword>
<dbReference type="EMBL" id="NHOG01000001">
    <property type="protein sequence ID" value="OVZ83707.1"/>
    <property type="molecule type" value="Genomic_DNA"/>
</dbReference>
<proteinExistence type="predicted"/>
<dbReference type="CDD" id="cd01166">
    <property type="entry name" value="KdgK"/>
    <property type="match status" value="1"/>
</dbReference>
<dbReference type="Gene3D" id="3.40.1190.20">
    <property type="match status" value="1"/>
</dbReference>
<accession>A0A0T9KIN8</accession>
<protein>
    <submittedName>
        <fullName evidence="4 5">Sugar kinase</fullName>
        <ecNumber evidence="4">2.7.1.-</ecNumber>
    </submittedName>
</protein>
<dbReference type="InterPro" id="IPR011611">
    <property type="entry name" value="PfkB_dom"/>
</dbReference>
<organism evidence="4 6">
    <name type="scientific">Yersinia kristensenii</name>
    <dbReference type="NCBI Taxonomy" id="28152"/>
    <lineage>
        <taxon>Bacteria</taxon>
        <taxon>Pseudomonadati</taxon>
        <taxon>Pseudomonadota</taxon>
        <taxon>Gammaproteobacteria</taxon>
        <taxon>Enterobacterales</taxon>
        <taxon>Yersiniaceae</taxon>
        <taxon>Yersinia</taxon>
    </lineage>
</organism>
<evidence type="ECO:0000313" key="5">
    <source>
        <dbReference type="EMBL" id="OVZ83707.1"/>
    </source>
</evidence>
<dbReference type="AlphaFoldDB" id="A0A0T9KIN8"/>
<dbReference type="SUPFAM" id="SSF53613">
    <property type="entry name" value="Ribokinase-like"/>
    <property type="match status" value="1"/>
</dbReference>
<dbReference type="Pfam" id="PF00294">
    <property type="entry name" value="PfkB"/>
    <property type="match status" value="1"/>
</dbReference>
<dbReference type="GO" id="GO:0005829">
    <property type="term" value="C:cytosol"/>
    <property type="evidence" value="ECO:0007669"/>
    <property type="project" value="TreeGrafter"/>
</dbReference>
<dbReference type="EMBL" id="CPYI01000001">
    <property type="protein sequence ID" value="CNE03924.1"/>
    <property type="molecule type" value="Genomic_DNA"/>
</dbReference>
<dbReference type="RefSeq" id="WP_049556915.1">
    <property type="nucleotide sequence ID" value="NZ_CABHXL010000038.1"/>
</dbReference>
<keyword evidence="7" id="KW-1185">Reference proteome</keyword>
<dbReference type="PANTHER" id="PTHR10584">
    <property type="entry name" value="SUGAR KINASE"/>
    <property type="match status" value="1"/>
</dbReference>
<evidence type="ECO:0000256" key="2">
    <source>
        <dbReference type="ARBA" id="ARBA00022777"/>
    </source>
</evidence>
<dbReference type="EC" id="2.7.1.-" evidence="4"/>